<organism evidence="3 4">
    <name type="scientific">Actinoplanes palleronii</name>
    <dbReference type="NCBI Taxonomy" id="113570"/>
    <lineage>
        <taxon>Bacteria</taxon>
        <taxon>Bacillati</taxon>
        <taxon>Actinomycetota</taxon>
        <taxon>Actinomycetes</taxon>
        <taxon>Micromonosporales</taxon>
        <taxon>Micromonosporaceae</taxon>
        <taxon>Actinoplanes</taxon>
    </lineage>
</organism>
<dbReference type="InterPro" id="IPR000601">
    <property type="entry name" value="PKD_dom"/>
</dbReference>
<accession>A0ABQ4BL27</accession>
<dbReference type="Gene3D" id="2.130.10.10">
    <property type="entry name" value="YVTN repeat-like/Quinoprotein amine dehydrogenase"/>
    <property type="match status" value="3"/>
</dbReference>
<dbReference type="InterPro" id="IPR013783">
    <property type="entry name" value="Ig-like_fold"/>
</dbReference>
<proteinExistence type="inferred from homology"/>
<dbReference type="SUPFAM" id="SSF50974">
    <property type="entry name" value="Nitrous oxide reductase, N-terminal domain"/>
    <property type="match status" value="1"/>
</dbReference>
<dbReference type="SUPFAM" id="SSF49299">
    <property type="entry name" value="PKD domain"/>
    <property type="match status" value="1"/>
</dbReference>
<evidence type="ECO:0000259" key="2">
    <source>
        <dbReference type="PROSITE" id="PS50093"/>
    </source>
</evidence>
<dbReference type="PANTHER" id="PTHR30344">
    <property type="entry name" value="6-PHOSPHOGLUCONOLACTONASE-RELATED"/>
    <property type="match status" value="1"/>
</dbReference>
<dbReference type="Pfam" id="PF10282">
    <property type="entry name" value="Lactonase"/>
    <property type="match status" value="1"/>
</dbReference>
<protein>
    <recommendedName>
        <fullName evidence="2">PKD domain-containing protein</fullName>
    </recommendedName>
</protein>
<dbReference type="PANTHER" id="PTHR30344:SF1">
    <property type="entry name" value="6-PHOSPHOGLUCONOLACTONASE"/>
    <property type="match status" value="1"/>
</dbReference>
<keyword evidence="4" id="KW-1185">Reference proteome</keyword>
<evidence type="ECO:0000313" key="4">
    <source>
        <dbReference type="Proteomes" id="UP000624709"/>
    </source>
</evidence>
<dbReference type="InterPro" id="IPR019405">
    <property type="entry name" value="Lactonase_7-beta_prop"/>
</dbReference>
<dbReference type="InterPro" id="IPR022409">
    <property type="entry name" value="PKD/Chitinase_dom"/>
</dbReference>
<feature type="domain" description="PKD" evidence="2">
    <location>
        <begin position="382"/>
        <end position="454"/>
    </location>
</feature>
<dbReference type="InterPro" id="IPR011045">
    <property type="entry name" value="N2O_reductase_N"/>
</dbReference>
<sequence>MFTELRQGRMGIVAGVFSLTVGTVIPAGAPGGERPVYVTNAESADISTFATDVTTGHPVLTDRKPTRAGAGVRQMTFTPDGRTAYAANSAVELGPDLLGTISVYRVGPHGRLTPQETVSSGGETPLGVAVTLDGRTLYVTNVFSNTVVAFRISSDGSIRQFRTFPVAVNNPRGLALSPDGRFLFLSYGDVTDGRPTSVGGISTFVIGRDGGLTEAGSPVRVGRFDGTMATTPDGRYLYLTSTDTDQVFGFAIGAGGGLTALPRSPYAVSDWPEGIATTPDGRFVYIASVGLSTPDGPGYVTGFAIGADGSLTAVAKPVRADLFPVGFVVVPSGRFAYASGGFDAGRLSAFAIGADGKLKPLDGTPFDTRGFGPAYSSASVLPDQGPVAGFAAVADHRSVTFDASSSADPDGSVAGYGWDFGDGTTATTTAPRTTHRYARAGTFRVTLTVTDNEGCSTVLVSTGQGVLRNGTAAAATTRDITVSG</sequence>
<comment type="caution">
    <text evidence="3">The sequence shown here is derived from an EMBL/GenBank/DDBJ whole genome shotgun (WGS) entry which is preliminary data.</text>
</comment>
<dbReference type="Gene3D" id="2.60.40.10">
    <property type="entry name" value="Immunoglobulins"/>
    <property type="match status" value="1"/>
</dbReference>
<name>A0ABQ4BL27_9ACTN</name>
<gene>
    <name evidence="3" type="ORF">Apa02nite_074940</name>
</gene>
<dbReference type="SMART" id="SM00089">
    <property type="entry name" value="PKD"/>
    <property type="match status" value="1"/>
</dbReference>
<reference evidence="3 4" key="1">
    <citation type="submission" date="2021-01" db="EMBL/GenBank/DDBJ databases">
        <title>Whole genome shotgun sequence of Actinoplanes palleronii NBRC 14916.</title>
        <authorList>
            <person name="Komaki H."/>
            <person name="Tamura T."/>
        </authorList>
    </citation>
    <scope>NUCLEOTIDE SEQUENCE [LARGE SCALE GENOMIC DNA]</scope>
    <source>
        <strain evidence="3 4">NBRC 14916</strain>
    </source>
</reference>
<dbReference type="EMBL" id="BOMS01000124">
    <property type="protein sequence ID" value="GIE71386.1"/>
    <property type="molecule type" value="Genomic_DNA"/>
</dbReference>
<dbReference type="Pfam" id="PF18911">
    <property type="entry name" value="PKD_4"/>
    <property type="match status" value="1"/>
</dbReference>
<evidence type="ECO:0000313" key="3">
    <source>
        <dbReference type="EMBL" id="GIE71386.1"/>
    </source>
</evidence>
<dbReference type="CDD" id="cd00146">
    <property type="entry name" value="PKD"/>
    <property type="match status" value="1"/>
</dbReference>
<dbReference type="InterPro" id="IPR015943">
    <property type="entry name" value="WD40/YVTN_repeat-like_dom_sf"/>
</dbReference>
<dbReference type="InterPro" id="IPR050282">
    <property type="entry name" value="Cycloisomerase_2"/>
</dbReference>
<evidence type="ECO:0000256" key="1">
    <source>
        <dbReference type="ARBA" id="ARBA00005564"/>
    </source>
</evidence>
<dbReference type="InterPro" id="IPR035986">
    <property type="entry name" value="PKD_dom_sf"/>
</dbReference>
<dbReference type="RefSeq" id="WP_203829243.1">
    <property type="nucleotide sequence ID" value="NZ_BAAATY010000015.1"/>
</dbReference>
<dbReference type="Proteomes" id="UP000624709">
    <property type="component" value="Unassembled WGS sequence"/>
</dbReference>
<comment type="similarity">
    <text evidence="1">Belongs to the cycloisomerase 2 family.</text>
</comment>
<dbReference type="PROSITE" id="PS50093">
    <property type="entry name" value="PKD"/>
    <property type="match status" value="1"/>
</dbReference>